<dbReference type="EMBL" id="CAJVPT010033489">
    <property type="protein sequence ID" value="CAG8704981.1"/>
    <property type="molecule type" value="Genomic_DNA"/>
</dbReference>
<gene>
    <name evidence="1" type="ORF">ACOLOM_LOCUS10414</name>
</gene>
<protein>
    <submittedName>
        <fullName evidence="1">10318_t:CDS:1</fullName>
    </submittedName>
</protein>
<keyword evidence="2" id="KW-1185">Reference proteome</keyword>
<feature type="non-terminal residue" evidence="1">
    <location>
        <position position="1"/>
    </location>
</feature>
<feature type="non-terminal residue" evidence="1">
    <location>
        <position position="628"/>
    </location>
</feature>
<dbReference type="Proteomes" id="UP000789525">
    <property type="component" value="Unassembled WGS sequence"/>
</dbReference>
<sequence>VNKSQYTLLRAMAEMGVADSKLCPYLLDSAMSSTSSGTGPSLILAPSVRTEVVTTTTVTTTSYAPISLPPLPTPPVPTDPKQYPLLYARFPKSLSEFNIVFPDGAQATFKNGPPLAPYGSTDSEPRYHAEEQEEEIVSGNGWKMLRKDEIPEGQQVDIATAIERFNQRKRGFASMDAMDGVEMDVHRPRPRASLRAHTEMGMRGPSGSTTSAAAPPSPLPSPTGSPAPSFLTSHPPPLPTPVENKSAGHPAGPLQPDVQLTTLMTLPTLLTHFTALPPNLQTHVILTLLRQSPLQVLRNVNSVLAPTLSRDFLTQLPAELVSIILSFLPGKTLARCTRVSKSWRAIIDSDPILWRELLRTTGSWFGGGPERAFARTLMNRRAANHIHPSLDLPHPFKVLYKSRQLTRTQWASNQNPKRVSFAAHGSSVVTCLLFSHGRIISASDDHSIHVYNPLTGQLVKSLEGHGGGVWALAASKNTLVSGSTDRTVRIWDLERGRCTHVFGGHKSTVRCLAIVKPEMLDMETEEGVFRKERWPKRTLIVTGSRDHTLRVWKLPKAHEPPFFFMQEEEGPDHVEVADHNPYHLRLLSGHGSAVRALAARGRTLVSGSYDHTVRVWDIISGVCRWVLS</sequence>
<evidence type="ECO:0000313" key="2">
    <source>
        <dbReference type="Proteomes" id="UP000789525"/>
    </source>
</evidence>
<name>A0ACA9PJ51_9GLOM</name>
<comment type="caution">
    <text evidence="1">The sequence shown here is derived from an EMBL/GenBank/DDBJ whole genome shotgun (WGS) entry which is preliminary data.</text>
</comment>
<reference evidence="1" key="1">
    <citation type="submission" date="2021-06" db="EMBL/GenBank/DDBJ databases">
        <authorList>
            <person name="Kallberg Y."/>
            <person name="Tangrot J."/>
            <person name="Rosling A."/>
        </authorList>
    </citation>
    <scope>NUCLEOTIDE SEQUENCE</scope>
    <source>
        <strain evidence="1">CL356</strain>
    </source>
</reference>
<proteinExistence type="predicted"/>
<evidence type="ECO:0000313" key="1">
    <source>
        <dbReference type="EMBL" id="CAG8704981.1"/>
    </source>
</evidence>
<accession>A0ACA9PJ51</accession>
<organism evidence="1 2">
    <name type="scientific">Acaulospora colombiana</name>
    <dbReference type="NCBI Taxonomy" id="27376"/>
    <lineage>
        <taxon>Eukaryota</taxon>
        <taxon>Fungi</taxon>
        <taxon>Fungi incertae sedis</taxon>
        <taxon>Mucoromycota</taxon>
        <taxon>Glomeromycotina</taxon>
        <taxon>Glomeromycetes</taxon>
        <taxon>Diversisporales</taxon>
        <taxon>Acaulosporaceae</taxon>
        <taxon>Acaulospora</taxon>
    </lineage>
</organism>